<proteinExistence type="predicted"/>
<evidence type="ECO:0000313" key="8">
    <source>
        <dbReference type="EMBL" id="RSX56103.1"/>
    </source>
</evidence>
<evidence type="ECO:0000256" key="4">
    <source>
        <dbReference type="ARBA" id="ARBA00022989"/>
    </source>
</evidence>
<organism evidence="8 9">
    <name type="scientific">Bifidobacterium dolichotidis</name>
    <dbReference type="NCBI Taxonomy" id="2306976"/>
    <lineage>
        <taxon>Bacteria</taxon>
        <taxon>Bacillati</taxon>
        <taxon>Actinomycetota</taxon>
        <taxon>Actinomycetes</taxon>
        <taxon>Bifidobacteriales</taxon>
        <taxon>Bifidobacteriaceae</taxon>
        <taxon>Bifidobacterium</taxon>
    </lineage>
</organism>
<comment type="caution">
    <text evidence="8">The sequence shown here is derived from an EMBL/GenBank/DDBJ whole genome shotgun (WGS) entry which is preliminary data.</text>
</comment>
<dbReference type="EMBL" id="QXGM01000001">
    <property type="protein sequence ID" value="RSX56103.1"/>
    <property type="molecule type" value="Genomic_DNA"/>
</dbReference>
<reference evidence="8 9" key="1">
    <citation type="submission" date="2018-09" db="EMBL/GenBank/DDBJ databases">
        <title>Characterization of the phylogenetic diversity of five novel species belonging to the genus Bifidobacterium.</title>
        <authorList>
            <person name="Lugli G.A."/>
            <person name="Duranti S."/>
            <person name="Milani C."/>
        </authorList>
    </citation>
    <scope>NUCLEOTIDE SEQUENCE [LARGE SCALE GENOMIC DNA]</scope>
    <source>
        <strain evidence="8 9">2036B</strain>
    </source>
</reference>
<feature type="transmembrane region" description="Helical" evidence="6">
    <location>
        <begin position="332"/>
        <end position="349"/>
    </location>
</feature>
<protein>
    <submittedName>
        <fullName evidence="8">Metal-binding protein</fullName>
    </submittedName>
</protein>
<keyword evidence="5 6" id="KW-0472">Membrane</keyword>
<dbReference type="InterPro" id="IPR004477">
    <property type="entry name" value="ComEC_N"/>
</dbReference>
<keyword evidence="2" id="KW-1003">Cell membrane</keyword>
<evidence type="ECO:0000259" key="7">
    <source>
        <dbReference type="Pfam" id="PF03772"/>
    </source>
</evidence>
<keyword evidence="3 6" id="KW-0812">Transmembrane</keyword>
<accession>A0A430FT91</accession>
<evidence type="ECO:0000256" key="1">
    <source>
        <dbReference type="ARBA" id="ARBA00004651"/>
    </source>
</evidence>
<gene>
    <name evidence="8" type="ORF">D2E26_0666</name>
</gene>
<keyword evidence="4 6" id="KW-1133">Transmembrane helix</keyword>
<dbReference type="AlphaFoldDB" id="A0A430FT91"/>
<evidence type="ECO:0000256" key="3">
    <source>
        <dbReference type="ARBA" id="ARBA00022692"/>
    </source>
</evidence>
<feature type="transmembrane region" description="Helical" evidence="6">
    <location>
        <begin position="505"/>
        <end position="529"/>
    </location>
</feature>
<dbReference type="NCBIfam" id="TIGR00360">
    <property type="entry name" value="ComEC_N-term"/>
    <property type="match status" value="1"/>
</dbReference>
<feature type="transmembrane region" description="Helical" evidence="6">
    <location>
        <begin position="450"/>
        <end position="472"/>
    </location>
</feature>
<name>A0A430FT91_9BIFI</name>
<feature type="transmembrane region" description="Helical" evidence="6">
    <location>
        <begin position="306"/>
        <end position="326"/>
    </location>
</feature>
<dbReference type="PANTHER" id="PTHR30619:SF7">
    <property type="entry name" value="BETA-LACTAMASE DOMAIN PROTEIN"/>
    <property type="match status" value="1"/>
</dbReference>
<feature type="domain" description="ComEC/Rec2-related protein" evidence="7">
    <location>
        <begin position="268"/>
        <end position="520"/>
    </location>
</feature>
<feature type="transmembrane region" description="Helical" evidence="6">
    <location>
        <begin position="12"/>
        <end position="32"/>
    </location>
</feature>
<evidence type="ECO:0000256" key="5">
    <source>
        <dbReference type="ARBA" id="ARBA00023136"/>
    </source>
</evidence>
<dbReference type="InterPro" id="IPR052159">
    <property type="entry name" value="Competence_DNA_uptake"/>
</dbReference>
<evidence type="ECO:0000313" key="9">
    <source>
        <dbReference type="Proteomes" id="UP000287609"/>
    </source>
</evidence>
<feature type="transmembrane region" description="Helical" evidence="6">
    <location>
        <begin position="72"/>
        <end position="93"/>
    </location>
</feature>
<comment type="subcellular location">
    <subcellularLocation>
        <location evidence="1">Cell membrane</location>
        <topology evidence="1">Multi-pass membrane protein</topology>
    </subcellularLocation>
</comment>
<feature type="transmembrane region" description="Helical" evidence="6">
    <location>
        <begin position="38"/>
        <end position="60"/>
    </location>
</feature>
<dbReference type="RefSeq" id="WP_164515844.1">
    <property type="nucleotide sequence ID" value="NZ_QXGM01000001.1"/>
</dbReference>
<dbReference type="GO" id="GO:0005886">
    <property type="term" value="C:plasma membrane"/>
    <property type="evidence" value="ECO:0007669"/>
    <property type="project" value="UniProtKB-SubCell"/>
</dbReference>
<keyword evidence="9" id="KW-1185">Reference proteome</keyword>
<dbReference type="PANTHER" id="PTHR30619">
    <property type="entry name" value="DNA INTERNALIZATION/COMPETENCE PROTEIN COMEC/REC2"/>
    <property type="match status" value="1"/>
</dbReference>
<dbReference type="Pfam" id="PF03772">
    <property type="entry name" value="Competence"/>
    <property type="match status" value="1"/>
</dbReference>
<evidence type="ECO:0000256" key="2">
    <source>
        <dbReference type="ARBA" id="ARBA00022475"/>
    </source>
</evidence>
<evidence type="ECO:0000256" key="6">
    <source>
        <dbReference type="SAM" id="Phobius"/>
    </source>
</evidence>
<dbReference type="Proteomes" id="UP000287609">
    <property type="component" value="Unassembled WGS sequence"/>
</dbReference>
<sequence length="589" mass="65205">MAKVSGWRDWRMLLVALVMWVVTLATPMVVRWQWSPQDAWWCVLLGGFVMALWMSALRMVRYGFDSVQWKHLVGAQVVVCMVAALVALVNVSMRIMMERHDRVVLLAQDQVQRMLPRLVRVRLDAMPVQASQRAFDCQVLAHTQAVQVDQIWQVSSQPVLLMGTHADCGAWHRGVAVTIRATVTPAQYGRTAIWVQSAAAHEEQSAVVSMESSAPLWRGVARMQSAFIDSTRQLSQQGQVLVPGLALGVLGQHVYGSTAATSLDTDFAQQLTDQCKAAGIMHIMAVSGTHFAIVKRLVGAACRRCVLPRQGTALAVVSACVLMALIMQPSASIYRALVMAGFGAAALWVGRRSQTMACLAWTIIVMLLIDPSYASDIGFALSASAVCGIAWCADPVAELLHRWLPQRWSQVIAVSIAAQCFAIPVQLLMQPSIPIWALPANLVANMVLDAATVCALLALLTCWCLPMVGLMLNHMASWGTWPIYVSARCFGKESAQVTWVAGWQGALLCAVMLALSAAIVVVLVQLRALTDGVLHGGRRPMRRSMKNQSKWWWQETRTMLNEMQWKEQCRERTSWKRRCPTIWKDWKHG</sequence>